<feature type="domain" description="FAD dependent oxidoreductase" evidence="1">
    <location>
        <begin position="214"/>
        <end position="281"/>
    </location>
</feature>
<sequence>MLRLTEIKLSLDHSEQEIEHAILKKLQITHEDLVSYSIFKRSYDARKKTEIVLVYILDVETTKEKQLLDRFKKDPHVMPTPDMSYRYVAKAPSDLKSASRPIIIGMGPAGMFAGLLLAQMGFRPIILERGKAVRDRTADTFNFWKKRTEFNPESNAQFGEGGAGTFSDGKLYSQVKDPQHYGRKVLTEFVNAGASSEILYVNKPHIGTLKLVGIVQSFRAQIEALGGEIRFQSRVEDIDIENGKVQGVTLANGEYIASKHIVLAVGHSARDTFQMLFDRGVYIEAKPFSIGFRVEHPQTLIDRARFGDRAGHRRLGAADYKLVHHCQNGRSVYSFCMCPGGLVVAATSEVGKVVTNGMSQYSRNERNANSAIVVGITPDDYPGHPLAGIAFQRRLEEQAFELGGGNYDAPGQLVGDFLTNRSSKSLGAVHPSYTPGVHLTDLSQSLPDYAIAAIREALPAFEKQIKGFAMEDAMLTGVETRTSSPIRIKRNENYQSLNTEGLYPAGEGAGYAGGILSAGIDGIKVAEAVALSILKGSTQS</sequence>
<dbReference type="Proteomes" id="UP001333818">
    <property type="component" value="Unassembled WGS sequence"/>
</dbReference>
<reference evidence="3" key="1">
    <citation type="submission" date="2024-01" db="EMBL/GenBank/DDBJ databases">
        <title>Bank of Algae and Cyanobacteria of the Azores (BACA) strain genomes.</title>
        <authorList>
            <person name="Luz R."/>
            <person name="Cordeiro R."/>
            <person name="Fonseca A."/>
            <person name="Goncalves V."/>
        </authorList>
    </citation>
    <scope>NUCLEOTIDE SEQUENCE</scope>
    <source>
        <strain evidence="3">BACA0141</strain>
    </source>
</reference>
<dbReference type="EMBL" id="JAZBJZ010000096">
    <property type="protein sequence ID" value="MEE3718837.1"/>
    <property type="molecule type" value="Genomic_DNA"/>
</dbReference>
<name>A0AAW9PUZ8_9CYAN</name>
<protein>
    <submittedName>
        <fullName evidence="3">NAD(P)/FAD-dependent oxidoreductase</fullName>
    </submittedName>
</protein>
<dbReference type="PANTHER" id="PTHR42842">
    <property type="entry name" value="FAD/NAD(P)-BINDING OXIDOREDUCTASE"/>
    <property type="match status" value="1"/>
</dbReference>
<proteinExistence type="predicted"/>
<gene>
    <name evidence="3" type="ORF">V2H45_19005</name>
</gene>
<accession>A0AAW9PUZ8</accession>
<dbReference type="AlphaFoldDB" id="A0AAW9PUZ8"/>
<dbReference type="Pfam" id="PF01266">
    <property type="entry name" value="DAO"/>
    <property type="match status" value="1"/>
</dbReference>
<dbReference type="PIRSF" id="PIRSF038984">
    <property type="entry name" value="FAD_binding_protein"/>
    <property type="match status" value="1"/>
</dbReference>
<evidence type="ECO:0000259" key="2">
    <source>
        <dbReference type="Pfam" id="PF21688"/>
    </source>
</evidence>
<dbReference type="InterPro" id="IPR049516">
    <property type="entry name" value="FAD-depend_C"/>
</dbReference>
<evidence type="ECO:0000259" key="1">
    <source>
        <dbReference type="Pfam" id="PF01266"/>
    </source>
</evidence>
<dbReference type="InterPro" id="IPR028348">
    <property type="entry name" value="FAD-binding_protein"/>
</dbReference>
<dbReference type="RefSeq" id="WP_330485273.1">
    <property type="nucleotide sequence ID" value="NZ_JAZBJZ010000096.1"/>
</dbReference>
<dbReference type="Gene3D" id="3.50.50.60">
    <property type="entry name" value="FAD/NAD(P)-binding domain"/>
    <property type="match status" value="2"/>
</dbReference>
<evidence type="ECO:0000313" key="3">
    <source>
        <dbReference type="EMBL" id="MEE3718837.1"/>
    </source>
</evidence>
<evidence type="ECO:0000313" key="4">
    <source>
        <dbReference type="Proteomes" id="UP001333818"/>
    </source>
</evidence>
<dbReference type="PANTHER" id="PTHR42842:SF3">
    <property type="entry name" value="FAD_NAD(P)-BINDING OXIDOREDUCTASE FAMILY PROTEIN"/>
    <property type="match status" value="1"/>
</dbReference>
<comment type="caution">
    <text evidence="3">The sequence shown here is derived from an EMBL/GenBank/DDBJ whole genome shotgun (WGS) entry which is preliminary data.</text>
</comment>
<dbReference type="InterPro" id="IPR036188">
    <property type="entry name" value="FAD/NAD-bd_sf"/>
</dbReference>
<feature type="domain" description="FAD-dependent protein C-terminal" evidence="2">
    <location>
        <begin position="287"/>
        <end position="482"/>
    </location>
</feature>
<dbReference type="InterPro" id="IPR006076">
    <property type="entry name" value="FAD-dep_OxRdtase"/>
</dbReference>
<dbReference type="Gene3D" id="3.30.70.2700">
    <property type="match status" value="1"/>
</dbReference>
<dbReference type="Pfam" id="PF21688">
    <property type="entry name" value="FAD-depend_C"/>
    <property type="match status" value="1"/>
</dbReference>
<organism evidence="3 4">
    <name type="scientific">Tumidithrix elongata BACA0141</name>
    <dbReference type="NCBI Taxonomy" id="2716417"/>
    <lineage>
        <taxon>Bacteria</taxon>
        <taxon>Bacillati</taxon>
        <taxon>Cyanobacteriota</taxon>
        <taxon>Cyanophyceae</taxon>
        <taxon>Pseudanabaenales</taxon>
        <taxon>Pseudanabaenaceae</taxon>
        <taxon>Tumidithrix</taxon>
        <taxon>Tumidithrix elongata</taxon>
    </lineage>
</organism>
<dbReference type="SUPFAM" id="SSF51905">
    <property type="entry name" value="FAD/NAD(P)-binding domain"/>
    <property type="match status" value="1"/>
</dbReference>
<keyword evidence="4" id="KW-1185">Reference proteome</keyword>